<reference evidence="3" key="1">
    <citation type="journal article" date="2018" name="PLoS Negl. Trop. Dis.">
        <title>Sialome diversity of ticks revealed by RNAseq of single tick salivary glands.</title>
        <authorList>
            <person name="Perner J."/>
            <person name="Kropackova S."/>
            <person name="Kopacek P."/>
            <person name="Ribeiro J.M."/>
        </authorList>
    </citation>
    <scope>NUCLEOTIDE SEQUENCE</scope>
    <source>
        <strain evidence="3">Siblings of single egg batch collected in Ceske Budejovice</strain>
        <tissue evidence="3">Salivary glands</tissue>
    </source>
</reference>
<dbReference type="InterPro" id="IPR013162">
    <property type="entry name" value="CD80_C2-set"/>
</dbReference>
<dbReference type="EMBL" id="GEGO01007422">
    <property type="protein sequence ID" value="JAR87982.1"/>
    <property type="molecule type" value="Transcribed_RNA"/>
</dbReference>
<dbReference type="PANTHER" id="PTHR21261">
    <property type="entry name" value="BEAT PROTEIN"/>
    <property type="match status" value="1"/>
</dbReference>
<accession>A0A147BC03</accession>
<sequence>MRRGEQTWLNCSYDLERDQLYSIKWYKNNVEIYRYLPSETPRVKVYNMPGIHIDVSRSNISDLYLNDTDLNSEGKYRCEVSAESPSFQTERAQKEMIVYVLPYEDPVIKGLYSQYQLGDLVNLTCSYGPSKPNASLTWYINDRKVPTASEEAIHRTQYVDGEGLSYVQSRISFVAQPGHFWHGSMEIRCASHAALPYYVSSEELTIRDYGRTVDISGPRMNGPRLDGKKDKYTLGNVVDLSCNADGEAPIHGLKWLINDREAQDSYVSYSPPHGPGSTASTVLKLHFRLGEQHFSKGELRLKCVSKQLREFTAASEYRVPISDKRQSSGLQVSFSRSNGSSRHLGFLWALALVQILSRILVGST</sequence>
<dbReference type="InterPro" id="IPR013783">
    <property type="entry name" value="Ig-like_fold"/>
</dbReference>
<dbReference type="AlphaFoldDB" id="A0A147BC03"/>
<dbReference type="PROSITE" id="PS50835">
    <property type="entry name" value="IG_LIKE"/>
    <property type="match status" value="3"/>
</dbReference>
<protein>
    <submittedName>
        <fullName evidence="3">Putative beat proteinbeat protein</fullName>
    </submittedName>
</protein>
<proteinExistence type="predicted"/>
<evidence type="ECO:0000259" key="2">
    <source>
        <dbReference type="PROSITE" id="PS50835"/>
    </source>
</evidence>
<dbReference type="InterPro" id="IPR036179">
    <property type="entry name" value="Ig-like_dom_sf"/>
</dbReference>
<dbReference type="CDD" id="cd00096">
    <property type="entry name" value="Ig"/>
    <property type="match status" value="1"/>
</dbReference>
<dbReference type="FunFam" id="2.60.40.10:FF:000437">
    <property type="entry name" value="Beat-IIIc, isoform A"/>
    <property type="match status" value="1"/>
</dbReference>
<dbReference type="Gene3D" id="2.60.40.10">
    <property type="entry name" value="Immunoglobulins"/>
    <property type="match status" value="2"/>
</dbReference>
<organism evidence="3">
    <name type="scientific">Ixodes ricinus</name>
    <name type="common">Common tick</name>
    <name type="synonym">Acarus ricinus</name>
    <dbReference type="NCBI Taxonomy" id="34613"/>
    <lineage>
        <taxon>Eukaryota</taxon>
        <taxon>Metazoa</taxon>
        <taxon>Ecdysozoa</taxon>
        <taxon>Arthropoda</taxon>
        <taxon>Chelicerata</taxon>
        <taxon>Arachnida</taxon>
        <taxon>Acari</taxon>
        <taxon>Parasitiformes</taxon>
        <taxon>Ixodida</taxon>
        <taxon>Ixodoidea</taxon>
        <taxon>Ixodidae</taxon>
        <taxon>Ixodinae</taxon>
        <taxon>Ixodes</taxon>
    </lineage>
</organism>
<dbReference type="SUPFAM" id="SSF48726">
    <property type="entry name" value="Immunoglobulin"/>
    <property type="match status" value="2"/>
</dbReference>
<feature type="domain" description="Ig-like" evidence="2">
    <location>
        <begin position="106"/>
        <end position="205"/>
    </location>
</feature>
<dbReference type="InterPro" id="IPR007110">
    <property type="entry name" value="Ig-like_dom"/>
</dbReference>
<name>A0A147BC03_IXORI</name>
<dbReference type="Pfam" id="PF08205">
    <property type="entry name" value="C2-set_2"/>
    <property type="match status" value="1"/>
</dbReference>
<evidence type="ECO:0000256" key="1">
    <source>
        <dbReference type="ARBA" id="ARBA00023157"/>
    </source>
</evidence>
<dbReference type="InterPro" id="IPR013151">
    <property type="entry name" value="Immunoglobulin_dom"/>
</dbReference>
<dbReference type="PANTHER" id="PTHR21261:SF15">
    <property type="entry name" value="BEATEN PATH IIIA, ISOFORM D-RELATED"/>
    <property type="match status" value="1"/>
</dbReference>
<dbReference type="Pfam" id="PF00047">
    <property type="entry name" value="ig"/>
    <property type="match status" value="1"/>
</dbReference>
<evidence type="ECO:0000313" key="3">
    <source>
        <dbReference type="EMBL" id="JAR87982.1"/>
    </source>
</evidence>
<keyword evidence="1" id="KW-1015">Disulfide bond</keyword>
<feature type="domain" description="Ig-like" evidence="2">
    <location>
        <begin position="1"/>
        <end position="88"/>
    </location>
</feature>
<feature type="domain" description="Ig-like" evidence="2">
    <location>
        <begin position="218"/>
        <end position="322"/>
    </location>
</feature>